<accession>A0A811RC98</accession>
<evidence type="ECO:0000313" key="2">
    <source>
        <dbReference type="Proteomes" id="UP000604825"/>
    </source>
</evidence>
<dbReference type="PANTHER" id="PTHR43272">
    <property type="entry name" value="LONG-CHAIN-FATTY-ACID--COA LIGASE"/>
    <property type="match status" value="1"/>
</dbReference>
<evidence type="ECO:0000313" key="1">
    <source>
        <dbReference type="EMBL" id="CAD6267614.1"/>
    </source>
</evidence>
<dbReference type="SUPFAM" id="SSF56801">
    <property type="entry name" value="Acetyl-CoA synthetase-like"/>
    <property type="match status" value="1"/>
</dbReference>
<name>A0A811RC98_9POAL</name>
<dbReference type="InterPro" id="IPR042099">
    <property type="entry name" value="ANL_N_sf"/>
</dbReference>
<keyword evidence="2" id="KW-1185">Reference proteome</keyword>
<dbReference type="GO" id="GO:0004467">
    <property type="term" value="F:long-chain fatty acid-CoA ligase activity"/>
    <property type="evidence" value="ECO:0007669"/>
    <property type="project" value="TreeGrafter"/>
</dbReference>
<dbReference type="OrthoDB" id="1673747at2759"/>
<gene>
    <name evidence="1" type="ORF">NCGR_LOCUS50919</name>
</gene>
<dbReference type="GO" id="GO:0016020">
    <property type="term" value="C:membrane"/>
    <property type="evidence" value="ECO:0007669"/>
    <property type="project" value="TreeGrafter"/>
</dbReference>
<dbReference type="Gene3D" id="3.40.50.12780">
    <property type="entry name" value="N-terminal domain of ligase-like"/>
    <property type="match status" value="1"/>
</dbReference>
<sequence length="132" mass="14645">MCFPFSAFTTTEYIFYYGAVKKYPTNRMLGQRQVTDGKAGEYVWQTYEEVYQKVMRIGSAIRSLGVEPACNSQGICYVPLNDTLGANAVDFIMDHAEISIALVQESKIKSILAVVPKCTAHLRGLPTANLPI</sequence>
<dbReference type="EMBL" id="CAJGYO010000014">
    <property type="protein sequence ID" value="CAD6267614.1"/>
    <property type="molecule type" value="Genomic_DNA"/>
</dbReference>
<protein>
    <submittedName>
        <fullName evidence="1">Uncharacterized protein</fullName>
    </submittedName>
</protein>
<dbReference type="GO" id="GO:0005783">
    <property type="term" value="C:endoplasmic reticulum"/>
    <property type="evidence" value="ECO:0007669"/>
    <property type="project" value="TreeGrafter"/>
</dbReference>
<dbReference type="PANTHER" id="PTHR43272:SF4">
    <property type="entry name" value="LONG CHAIN ACYL-COA SYNTHETASE 2"/>
    <property type="match status" value="1"/>
</dbReference>
<comment type="caution">
    <text evidence="1">The sequence shown here is derived from an EMBL/GenBank/DDBJ whole genome shotgun (WGS) entry which is preliminary data.</text>
</comment>
<dbReference type="AlphaFoldDB" id="A0A811RC98"/>
<reference evidence="1" key="1">
    <citation type="submission" date="2020-10" db="EMBL/GenBank/DDBJ databases">
        <authorList>
            <person name="Han B."/>
            <person name="Lu T."/>
            <person name="Zhao Q."/>
            <person name="Huang X."/>
            <person name="Zhao Y."/>
        </authorList>
    </citation>
    <scope>NUCLEOTIDE SEQUENCE</scope>
</reference>
<dbReference type="Proteomes" id="UP000604825">
    <property type="component" value="Unassembled WGS sequence"/>
</dbReference>
<dbReference type="GO" id="GO:0010143">
    <property type="term" value="P:cutin biosynthetic process"/>
    <property type="evidence" value="ECO:0007669"/>
    <property type="project" value="TreeGrafter"/>
</dbReference>
<organism evidence="1 2">
    <name type="scientific">Miscanthus lutarioriparius</name>
    <dbReference type="NCBI Taxonomy" id="422564"/>
    <lineage>
        <taxon>Eukaryota</taxon>
        <taxon>Viridiplantae</taxon>
        <taxon>Streptophyta</taxon>
        <taxon>Embryophyta</taxon>
        <taxon>Tracheophyta</taxon>
        <taxon>Spermatophyta</taxon>
        <taxon>Magnoliopsida</taxon>
        <taxon>Liliopsida</taxon>
        <taxon>Poales</taxon>
        <taxon>Poaceae</taxon>
        <taxon>PACMAD clade</taxon>
        <taxon>Panicoideae</taxon>
        <taxon>Andropogonodae</taxon>
        <taxon>Andropogoneae</taxon>
        <taxon>Saccharinae</taxon>
        <taxon>Miscanthus</taxon>
    </lineage>
</organism>
<proteinExistence type="predicted"/>
<dbReference type="GO" id="GO:0010025">
    <property type="term" value="P:wax biosynthetic process"/>
    <property type="evidence" value="ECO:0007669"/>
    <property type="project" value="TreeGrafter"/>
</dbReference>